<dbReference type="Pfam" id="PF10604">
    <property type="entry name" value="Polyketide_cyc2"/>
    <property type="match status" value="1"/>
</dbReference>
<dbReference type="CDD" id="cd07821">
    <property type="entry name" value="PYR_PYL_RCAR_like"/>
    <property type="match status" value="1"/>
</dbReference>
<dbReference type="Proteomes" id="UP001180020">
    <property type="component" value="Unassembled WGS sequence"/>
</dbReference>
<organism evidence="3 4">
    <name type="scientific">Acorus calamus</name>
    <name type="common">Sweet flag</name>
    <dbReference type="NCBI Taxonomy" id="4465"/>
    <lineage>
        <taxon>Eukaryota</taxon>
        <taxon>Viridiplantae</taxon>
        <taxon>Streptophyta</taxon>
        <taxon>Embryophyta</taxon>
        <taxon>Tracheophyta</taxon>
        <taxon>Spermatophyta</taxon>
        <taxon>Magnoliopsida</taxon>
        <taxon>Liliopsida</taxon>
        <taxon>Acoraceae</taxon>
        <taxon>Acorus</taxon>
    </lineage>
</organism>
<keyword evidence="2" id="KW-1133">Transmembrane helix</keyword>
<feature type="compositionally biased region" description="Basic and acidic residues" evidence="1">
    <location>
        <begin position="316"/>
        <end position="336"/>
    </location>
</feature>
<feature type="compositionally biased region" description="Basic and acidic residues" evidence="1">
    <location>
        <begin position="182"/>
        <end position="193"/>
    </location>
</feature>
<feature type="compositionally biased region" description="Basic and acidic residues" evidence="1">
    <location>
        <begin position="278"/>
        <end position="288"/>
    </location>
</feature>
<accession>A0AAV9CEP2</accession>
<dbReference type="AlphaFoldDB" id="A0AAV9CEP2"/>
<feature type="compositionally biased region" description="Basic and acidic residues" evidence="1">
    <location>
        <begin position="235"/>
        <end position="245"/>
    </location>
</feature>
<reference evidence="3" key="2">
    <citation type="submission" date="2023-06" db="EMBL/GenBank/DDBJ databases">
        <authorList>
            <person name="Ma L."/>
            <person name="Liu K.-W."/>
            <person name="Li Z."/>
            <person name="Hsiao Y.-Y."/>
            <person name="Qi Y."/>
            <person name="Fu T."/>
            <person name="Tang G."/>
            <person name="Zhang D."/>
            <person name="Sun W.-H."/>
            <person name="Liu D.-K."/>
            <person name="Li Y."/>
            <person name="Chen G.-Z."/>
            <person name="Liu X.-D."/>
            <person name="Liao X.-Y."/>
            <person name="Jiang Y.-T."/>
            <person name="Yu X."/>
            <person name="Hao Y."/>
            <person name="Huang J."/>
            <person name="Zhao X.-W."/>
            <person name="Ke S."/>
            <person name="Chen Y.-Y."/>
            <person name="Wu W.-L."/>
            <person name="Hsu J.-L."/>
            <person name="Lin Y.-F."/>
            <person name="Huang M.-D."/>
            <person name="Li C.-Y."/>
            <person name="Huang L."/>
            <person name="Wang Z.-W."/>
            <person name="Zhao X."/>
            <person name="Zhong W.-Y."/>
            <person name="Peng D.-H."/>
            <person name="Ahmad S."/>
            <person name="Lan S."/>
            <person name="Zhang J.-S."/>
            <person name="Tsai W.-C."/>
            <person name="Van De Peer Y."/>
            <person name="Liu Z.-J."/>
        </authorList>
    </citation>
    <scope>NUCLEOTIDE SEQUENCE</scope>
    <source>
        <strain evidence="3">CP</strain>
        <tissue evidence="3">Leaves</tissue>
    </source>
</reference>
<dbReference type="PANTHER" id="PTHR33789:SF16">
    <property type="entry name" value="OS01G0724700 PROTEIN"/>
    <property type="match status" value="1"/>
</dbReference>
<dbReference type="InterPro" id="IPR053249">
    <property type="entry name" value="LFS"/>
</dbReference>
<keyword evidence="2" id="KW-0812">Transmembrane</keyword>
<dbReference type="InterPro" id="IPR019587">
    <property type="entry name" value="Polyketide_cyclase/dehydratase"/>
</dbReference>
<evidence type="ECO:0000256" key="1">
    <source>
        <dbReference type="SAM" id="MobiDB-lite"/>
    </source>
</evidence>
<feature type="compositionally biased region" description="Low complexity" evidence="1">
    <location>
        <begin position="289"/>
        <end position="299"/>
    </location>
</feature>
<keyword evidence="4" id="KW-1185">Reference proteome</keyword>
<feature type="compositionally biased region" description="Polar residues" evidence="1">
    <location>
        <begin position="455"/>
        <end position="465"/>
    </location>
</feature>
<name>A0AAV9CEP2_ACOCL</name>
<dbReference type="PANTHER" id="PTHR33789">
    <property type="entry name" value="LACHRYMATORY-FACTOR SYNTHASE"/>
    <property type="match status" value="1"/>
</dbReference>
<protein>
    <submittedName>
        <fullName evidence="3">Lachrymatory-factor synthase</fullName>
    </submittedName>
</protein>
<proteinExistence type="predicted"/>
<feature type="compositionally biased region" description="Polar residues" evidence="1">
    <location>
        <begin position="401"/>
        <end position="410"/>
    </location>
</feature>
<reference evidence="3" key="1">
    <citation type="journal article" date="2023" name="Nat. Commun.">
        <title>Diploid and tetraploid genomes of Acorus and the evolution of monocots.</title>
        <authorList>
            <person name="Ma L."/>
            <person name="Liu K.W."/>
            <person name="Li Z."/>
            <person name="Hsiao Y.Y."/>
            <person name="Qi Y."/>
            <person name="Fu T."/>
            <person name="Tang G.D."/>
            <person name="Zhang D."/>
            <person name="Sun W.H."/>
            <person name="Liu D.K."/>
            <person name="Li Y."/>
            <person name="Chen G.Z."/>
            <person name="Liu X.D."/>
            <person name="Liao X.Y."/>
            <person name="Jiang Y.T."/>
            <person name="Yu X."/>
            <person name="Hao Y."/>
            <person name="Huang J."/>
            <person name="Zhao X.W."/>
            <person name="Ke S."/>
            <person name="Chen Y.Y."/>
            <person name="Wu W.L."/>
            <person name="Hsu J.L."/>
            <person name="Lin Y.F."/>
            <person name="Huang M.D."/>
            <person name="Li C.Y."/>
            <person name="Huang L."/>
            <person name="Wang Z.W."/>
            <person name="Zhao X."/>
            <person name="Zhong W.Y."/>
            <person name="Peng D.H."/>
            <person name="Ahmad S."/>
            <person name="Lan S."/>
            <person name="Zhang J.S."/>
            <person name="Tsai W.C."/>
            <person name="Van de Peer Y."/>
            <person name="Liu Z.J."/>
        </authorList>
    </citation>
    <scope>NUCLEOTIDE SEQUENCE</scope>
    <source>
        <strain evidence="3">CP</strain>
    </source>
</reference>
<feature type="compositionally biased region" description="Basic and acidic residues" evidence="1">
    <location>
        <begin position="254"/>
        <end position="268"/>
    </location>
</feature>
<feature type="compositionally biased region" description="Low complexity" evidence="1">
    <location>
        <begin position="542"/>
        <end position="553"/>
    </location>
</feature>
<evidence type="ECO:0000256" key="2">
    <source>
        <dbReference type="SAM" id="Phobius"/>
    </source>
</evidence>
<comment type="caution">
    <text evidence="3">The sequence shown here is derived from an EMBL/GenBank/DDBJ whole genome shotgun (WGS) entry which is preliminary data.</text>
</comment>
<feature type="compositionally biased region" description="Basic and acidic residues" evidence="1">
    <location>
        <begin position="468"/>
        <end position="484"/>
    </location>
</feature>
<dbReference type="EMBL" id="JAUJYO010000020">
    <property type="protein sequence ID" value="KAK1286936.1"/>
    <property type="molecule type" value="Genomic_DNA"/>
</dbReference>
<evidence type="ECO:0000313" key="4">
    <source>
        <dbReference type="Proteomes" id="UP001180020"/>
    </source>
</evidence>
<keyword evidence="2" id="KW-0472">Membrane</keyword>
<dbReference type="Gene3D" id="3.30.530.20">
    <property type="match status" value="1"/>
</dbReference>
<feature type="compositionally biased region" description="Basic and acidic residues" evidence="1">
    <location>
        <begin position="512"/>
        <end position="523"/>
    </location>
</feature>
<evidence type="ECO:0000313" key="3">
    <source>
        <dbReference type="EMBL" id="KAK1286936.1"/>
    </source>
</evidence>
<feature type="compositionally biased region" description="Basic and acidic residues" evidence="1">
    <location>
        <begin position="384"/>
        <end position="400"/>
    </location>
</feature>
<feature type="compositionally biased region" description="Basic and acidic residues" evidence="1">
    <location>
        <begin position="560"/>
        <end position="570"/>
    </location>
</feature>
<feature type="region of interest" description="Disordered" evidence="1">
    <location>
        <begin position="156"/>
        <end position="587"/>
    </location>
</feature>
<feature type="transmembrane region" description="Helical" evidence="2">
    <location>
        <begin position="101"/>
        <end position="119"/>
    </location>
</feature>
<sequence>MEWKGKVSAQVRSFKAEQAWSLLKDFGGLHRWVPSLHTCEILEGVNGQPGCVRYCAGHVNGTTTLAWSTERLLGLDPVNRSYRYEIRETSFRNQRTKGFKVMKGFQVILFVVVSLWLIYQFKHSRAKNFGVSGNDQGKVITEGIGDTIFGRKERAGTYIQDTEDEEEKEIRGTNLINEAEANSEKDDLIEVKTDGGASNENDMVHDEKEDQQGSEEGNGESQISGGGETLGQIVEEEKVGLDKEQQSNAGVMEDETKGGDEEEDKIKEVVNQTEGDTEEQHETQHEEQQSSGEENQNSGVIDENGNTKDSSNNENEGQKEQEVQQDEQQKDEKEHSQTAISDEASDKESAEQKETQETVELKDNEEQKSNGEENHSSGFTDENGNVKDGNDEKDGQREQQENSQTETSNEATDEESAKQKETQQTVEQKGNEEKSTEGDLVLGQTGTENKIEDLSGNSVNLSLNGTDGEAKNAEQENVDDKNESSNENAGSDDKSANVNADTSIEGANLDSSRNEETKQENKETGTGTVEATGLDLGDKSMNGNADGINGGANSDSSGTEEPKQSEEATELKMTTDGGNESPTKEES</sequence>
<gene>
    <name evidence="3" type="primary">LFS</name>
    <name evidence="3" type="ORF">QJS10_CPB20g00607</name>
</gene>
<feature type="compositionally biased region" description="Basic and acidic residues" evidence="1">
    <location>
        <begin position="202"/>
        <end position="211"/>
    </location>
</feature>
<dbReference type="InterPro" id="IPR023393">
    <property type="entry name" value="START-like_dom_sf"/>
</dbReference>
<feature type="compositionally biased region" description="Basic and acidic residues" evidence="1">
    <location>
        <begin position="344"/>
        <end position="375"/>
    </location>
</feature>
<dbReference type="SUPFAM" id="SSF55961">
    <property type="entry name" value="Bet v1-like"/>
    <property type="match status" value="1"/>
</dbReference>